<feature type="region of interest" description="Disordered" evidence="6">
    <location>
        <begin position="194"/>
        <end position="215"/>
    </location>
</feature>
<evidence type="ECO:0000256" key="2">
    <source>
        <dbReference type="ARBA" id="ARBA00022692"/>
    </source>
</evidence>
<evidence type="ECO:0000313" key="9">
    <source>
        <dbReference type="Proteomes" id="UP001295740"/>
    </source>
</evidence>
<evidence type="ECO:0000256" key="6">
    <source>
        <dbReference type="SAM" id="MobiDB-lite"/>
    </source>
</evidence>
<keyword evidence="4 7" id="KW-0472">Membrane</keyword>
<gene>
    <name evidence="8" type="ORF">KHLLAP_LOCUS12974</name>
</gene>
<name>A0AAI8VR25_9PEZI</name>
<reference evidence="8" key="1">
    <citation type="submission" date="2023-10" db="EMBL/GenBank/DDBJ databases">
        <authorList>
            <person name="Hackl T."/>
        </authorList>
    </citation>
    <scope>NUCLEOTIDE SEQUENCE</scope>
</reference>
<proteinExistence type="predicted"/>
<evidence type="ECO:0000256" key="7">
    <source>
        <dbReference type="SAM" id="Phobius"/>
    </source>
</evidence>
<evidence type="ECO:0000256" key="1">
    <source>
        <dbReference type="ARBA" id="ARBA00004167"/>
    </source>
</evidence>
<keyword evidence="5" id="KW-0175">Coiled coil</keyword>
<keyword evidence="3 7" id="KW-1133">Transmembrane helix</keyword>
<dbReference type="AlphaFoldDB" id="A0AAI8VR25"/>
<dbReference type="PANTHER" id="PTHR15549:SF33">
    <property type="entry name" value="MEMBRANE PROTEIN WSC4, PUTATIVE (AFU_ORTHOLOGUE AFUA_5G09020)-RELATED"/>
    <property type="match status" value="1"/>
</dbReference>
<organism evidence="8 9">
    <name type="scientific">Anthostomella pinea</name>
    <dbReference type="NCBI Taxonomy" id="933095"/>
    <lineage>
        <taxon>Eukaryota</taxon>
        <taxon>Fungi</taxon>
        <taxon>Dikarya</taxon>
        <taxon>Ascomycota</taxon>
        <taxon>Pezizomycotina</taxon>
        <taxon>Sordariomycetes</taxon>
        <taxon>Xylariomycetidae</taxon>
        <taxon>Xylariales</taxon>
        <taxon>Xylariaceae</taxon>
        <taxon>Anthostomella</taxon>
    </lineage>
</organism>
<dbReference type="EMBL" id="CAUWAG010000019">
    <property type="protein sequence ID" value="CAJ2512506.1"/>
    <property type="molecule type" value="Genomic_DNA"/>
</dbReference>
<comment type="subcellular location">
    <subcellularLocation>
        <location evidence="1">Membrane</location>
        <topology evidence="1">Single-pass membrane protein</topology>
    </subcellularLocation>
</comment>
<feature type="transmembrane region" description="Helical" evidence="7">
    <location>
        <begin position="105"/>
        <end position="128"/>
    </location>
</feature>
<dbReference type="Proteomes" id="UP001295740">
    <property type="component" value="Unassembled WGS sequence"/>
</dbReference>
<dbReference type="PANTHER" id="PTHR15549">
    <property type="entry name" value="PAIRED IMMUNOGLOBULIN-LIKE TYPE 2 RECEPTOR"/>
    <property type="match status" value="1"/>
</dbReference>
<evidence type="ECO:0000313" key="8">
    <source>
        <dbReference type="EMBL" id="CAJ2512506.1"/>
    </source>
</evidence>
<dbReference type="GO" id="GO:0071944">
    <property type="term" value="C:cell periphery"/>
    <property type="evidence" value="ECO:0007669"/>
    <property type="project" value="UniProtKB-ARBA"/>
</dbReference>
<evidence type="ECO:0000256" key="5">
    <source>
        <dbReference type="SAM" id="Coils"/>
    </source>
</evidence>
<keyword evidence="9" id="KW-1185">Reference proteome</keyword>
<comment type="caution">
    <text evidence="8">The sequence shown here is derived from an EMBL/GenBank/DDBJ whole genome shotgun (WGS) entry which is preliminary data.</text>
</comment>
<sequence length="215" mass="22514">MLTYDEGKFDNAHLKSYNDTLFCCESDSNLLSAEACLNSSFHLSPTTGTVAAQLRSGIGAITVGASAATSNSPSSSSASSSNSTSASSSSNSTSASSSSNVTPGAIAGLAVEGVLLALTLAALGFFMWRNRSLGKRVKEAEAAAVAAREESYQAQQQYQQHHLYQRPRWQGDTQHVGTVPEMATYGYGSPVDSYHTKASELPSTTVGPELDGTEK</sequence>
<protein>
    <submittedName>
        <fullName evidence="8">Uu.00g055210.m01.CDS01</fullName>
    </submittedName>
</protein>
<feature type="coiled-coil region" evidence="5">
    <location>
        <begin position="130"/>
        <end position="157"/>
    </location>
</feature>
<dbReference type="InterPro" id="IPR051694">
    <property type="entry name" value="Immunoregulatory_rcpt-like"/>
</dbReference>
<keyword evidence="2 7" id="KW-0812">Transmembrane</keyword>
<accession>A0AAI8VR25</accession>
<evidence type="ECO:0000256" key="3">
    <source>
        <dbReference type="ARBA" id="ARBA00022989"/>
    </source>
</evidence>
<dbReference type="GO" id="GO:0016020">
    <property type="term" value="C:membrane"/>
    <property type="evidence" value="ECO:0007669"/>
    <property type="project" value="UniProtKB-SubCell"/>
</dbReference>
<evidence type="ECO:0000256" key="4">
    <source>
        <dbReference type="ARBA" id="ARBA00023136"/>
    </source>
</evidence>
<feature type="region of interest" description="Disordered" evidence="6">
    <location>
        <begin position="67"/>
        <end position="100"/>
    </location>
</feature>